<evidence type="ECO:0000313" key="11">
    <source>
        <dbReference type="EMBL" id="WCG22128.1"/>
    </source>
</evidence>
<evidence type="ECO:0000256" key="10">
    <source>
        <dbReference type="PIRNR" id="PIRNR010130"/>
    </source>
</evidence>
<evidence type="ECO:0000256" key="4">
    <source>
        <dbReference type="ARBA" id="ARBA00020837"/>
    </source>
</evidence>
<dbReference type="EMBL" id="CP116507">
    <property type="protein sequence ID" value="WCG22128.1"/>
    <property type="molecule type" value="Genomic_DNA"/>
</dbReference>
<dbReference type="GO" id="GO:0046872">
    <property type="term" value="F:metal ion binding"/>
    <property type="evidence" value="ECO:0007669"/>
    <property type="project" value="UniProtKB-KW"/>
</dbReference>
<evidence type="ECO:0000256" key="7">
    <source>
        <dbReference type="ARBA" id="ARBA00022833"/>
    </source>
</evidence>
<gene>
    <name evidence="11" type="primary">pduL</name>
    <name evidence="11" type="ORF">PML95_06910</name>
</gene>
<accession>A0AAF0BBZ9</accession>
<comment type="function">
    <text evidence="10">Involved in 1,2-propanediol (1,2-PD) degradation by catalyzing the conversion of propanoyl-CoA to propanoyl-phosphate.</text>
</comment>
<proteinExistence type="inferred from homology"/>
<dbReference type="PANTHER" id="PTHR39453:SF1">
    <property type="entry name" value="PHOSPHATE PROPANOYLTRANSFERASE"/>
    <property type="match status" value="1"/>
</dbReference>
<evidence type="ECO:0000256" key="6">
    <source>
        <dbReference type="ARBA" id="ARBA00022723"/>
    </source>
</evidence>
<evidence type="ECO:0000313" key="12">
    <source>
        <dbReference type="Proteomes" id="UP001179600"/>
    </source>
</evidence>
<evidence type="ECO:0000256" key="2">
    <source>
        <dbReference type="ARBA" id="ARBA00007342"/>
    </source>
</evidence>
<dbReference type="PANTHER" id="PTHR39453">
    <property type="entry name" value="PHOSPHATE PROPANOYLTRANSFERASE"/>
    <property type="match status" value="1"/>
</dbReference>
<dbReference type="NCBIfam" id="NF011652">
    <property type="entry name" value="PRK15070.1"/>
    <property type="match status" value="1"/>
</dbReference>
<evidence type="ECO:0000256" key="5">
    <source>
        <dbReference type="ARBA" id="ARBA00022679"/>
    </source>
</evidence>
<dbReference type="EC" id="2.3.1.222" evidence="3 10"/>
<reference evidence="11" key="1">
    <citation type="submission" date="2023-01" db="EMBL/GenBank/DDBJ databases">
        <title>Oxazolidinone resistance genes in florfenicol resistant enterococci from beef cattle and veal calves at slaughter.</title>
        <authorList>
            <person name="Biggel M."/>
        </authorList>
    </citation>
    <scope>NUCLEOTIDE SEQUENCE</scope>
    <source>
        <strain evidence="11">K204-1</strain>
    </source>
</reference>
<organism evidence="11 12">
    <name type="scientific">Vagococcus lutrae</name>
    <dbReference type="NCBI Taxonomy" id="81947"/>
    <lineage>
        <taxon>Bacteria</taxon>
        <taxon>Bacillati</taxon>
        <taxon>Bacillota</taxon>
        <taxon>Bacilli</taxon>
        <taxon>Lactobacillales</taxon>
        <taxon>Enterococcaceae</taxon>
        <taxon>Vagococcus</taxon>
    </lineage>
</organism>
<keyword evidence="6" id="KW-0479">Metal-binding</keyword>
<dbReference type="PIRSF" id="PIRSF010130">
    <property type="entry name" value="PduL"/>
    <property type="match status" value="1"/>
</dbReference>
<dbReference type="AlphaFoldDB" id="A0AAF0BBZ9"/>
<dbReference type="InterPro" id="IPR008300">
    <property type="entry name" value="PTAC"/>
</dbReference>
<dbReference type="GO" id="GO:0016747">
    <property type="term" value="F:acyltransferase activity, transferring groups other than amino-acyl groups"/>
    <property type="evidence" value="ECO:0007669"/>
    <property type="project" value="InterPro"/>
</dbReference>
<comment type="similarity">
    <text evidence="2 10">Belongs to the PduL family.</text>
</comment>
<comment type="cofactor">
    <cofactor evidence="1">
        <name>Zn(2+)</name>
        <dbReference type="ChEBI" id="CHEBI:29105"/>
    </cofactor>
</comment>
<keyword evidence="5 10" id="KW-0808">Transferase</keyword>
<name>A0AAF0BBZ9_9ENTE</name>
<evidence type="ECO:0000256" key="8">
    <source>
        <dbReference type="ARBA" id="ARBA00023315"/>
    </source>
</evidence>
<dbReference type="Pfam" id="PF06130">
    <property type="entry name" value="PTAC"/>
    <property type="match status" value="1"/>
</dbReference>
<protein>
    <recommendedName>
        <fullName evidence="4 10">Phosphate propanoyltransferase</fullName>
        <ecNumber evidence="3 10">2.3.1.222</ecNumber>
    </recommendedName>
</protein>
<dbReference type="RefSeq" id="WP_272163114.1">
    <property type="nucleotide sequence ID" value="NZ_CP116507.1"/>
</dbReference>
<evidence type="ECO:0000256" key="3">
    <source>
        <dbReference type="ARBA" id="ARBA00012206"/>
    </source>
</evidence>
<dbReference type="Proteomes" id="UP001179600">
    <property type="component" value="Chromosome"/>
</dbReference>
<sequence>MLNPTPIPIGISNRHIHLSEADYQTLFPNTEVSVRNWLKQPGVFAANQLVTLVGPKGQIERVRLLAPFRKETQVEVSLTDARALGINVPIAMSGDLSKASDITVKTEEGEIVVKGAIAAKRHIHMNPEEATSLNVVDHEEVQVSLGSDDRRTIYDDVIVRVSPDFVLEMHIDTDEANAAGITPQSTGIIIKKNK</sequence>
<evidence type="ECO:0000256" key="9">
    <source>
        <dbReference type="ARBA" id="ARBA00047589"/>
    </source>
</evidence>
<comment type="pathway">
    <text evidence="10">Polyol metabolism; 1,2-propanediol degradation.</text>
</comment>
<keyword evidence="7" id="KW-0862">Zinc</keyword>
<evidence type="ECO:0000256" key="1">
    <source>
        <dbReference type="ARBA" id="ARBA00001947"/>
    </source>
</evidence>
<keyword evidence="8 10" id="KW-0012">Acyltransferase</keyword>
<comment type="catalytic activity">
    <reaction evidence="9 10">
        <text>propanoyl-CoA + phosphate = propanoyl phosphate + CoA</text>
        <dbReference type="Rhea" id="RHEA:28046"/>
        <dbReference type="ChEBI" id="CHEBI:43474"/>
        <dbReference type="ChEBI" id="CHEBI:57287"/>
        <dbReference type="ChEBI" id="CHEBI:57392"/>
        <dbReference type="ChEBI" id="CHEBI:58933"/>
        <dbReference type="EC" id="2.3.1.222"/>
    </reaction>
</comment>